<evidence type="ECO:0000313" key="2">
    <source>
        <dbReference type="EMBL" id="SER49293.1"/>
    </source>
</evidence>
<keyword evidence="3" id="KW-1185">Reference proteome</keyword>
<protein>
    <submittedName>
        <fullName evidence="2">Uncharacterized membrane protein YesL</fullName>
    </submittedName>
</protein>
<feature type="transmembrane region" description="Helical" evidence="1">
    <location>
        <begin position="20"/>
        <end position="49"/>
    </location>
</feature>
<organism evidence="2 3">
    <name type="scientific">Gracilibacillus ureilyticus</name>
    <dbReference type="NCBI Taxonomy" id="531814"/>
    <lineage>
        <taxon>Bacteria</taxon>
        <taxon>Bacillati</taxon>
        <taxon>Bacillota</taxon>
        <taxon>Bacilli</taxon>
        <taxon>Bacillales</taxon>
        <taxon>Bacillaceae</taxon>
        <taxon>Gracilibacillus</taxon>
    </lineage>
</organism>
<reference evidence="2 3" key="1">
    <citation type="submission" date="2016-10" db="EMBL/GenBank/DDBJ databases">
        <authorList>
            <person name="de Groot N.N."/>
        </authorList>
    </citation>
    <scope>NUCLEOTIDE SEQUENCE [LARGE SCALE GENOMIC DNA]</scope>
    <source>
        <strain evidence="2 3">CGMCC 1.7727</strain>
    </source>
</reference>
<keyword evidence="1" id="KW-0812">Transmembrane</keyword>
<evidence type="ECO:0000256" key="1">
    <source>
        <dbReference type="SAM" id="Phobius"/>
    </source>
</evidence>
<keyword evidence="1" id="KW-0472">Membrane</keyword>
<dbReference type="Pfam" id="PF04854">
    <property type="entry name" value="DUF624"/>
    <property type="match status" value="1"/>
</dbReference>
<dbReference type="AlphaFoldDB" id="A0A1H9PP01"/>
<dbReference type="STRING" id="531814.SAMN04487944_10567"/>
<sequence>MEVQATNGLYKLCEWFYRLAYLNLLAIAGTICGGVILGLFPSIIAMFAINNRWQEGENDFSISRHFWKTYKSHFLKANKFAGVMIFAMIALYIDFTILPNFHGLIYYLILSSSTTVLIIICSVLLYIFYLMATSDLGMLKQIKTALHITTLLPLQTVWLFISTLSFLFICWVIPGLAIFYLGSGAVYITTYFSRFAMRRLSKTHNIKKHVERGALDG</sequence>
<feature type="transmembrane region" description="Helical" evidence="1">
    <location>
        <begin position="166"/>
        <end position="192"/>
    </location>
</feature>
<accession>A0A1H9PP01</accession>
<name>A0A1H9PP01_9BACI</name>
<keyword evidence="1" id="KW-1133">Transmembrane helix</keyword>
<dbReference type="InterPro" id="IPR006938">
    <property type="entry name" value="DUF624"/>
</dbReference>
<gene>
    <name evidence="2" type="ORF">SAMN04487944_10567</name>
</gene>
<feature type="transmembrane region" description="Helical" evidence="1">
    <location>
        <begin position="80"/>
        <end position="98"/>
    </location>
</feature>
<dbReference type="RefSeq" id="WP_089740138.1">
    <property type="nucleotide sequence ID" value="NZ_FOGL01000005.1"/>
</dbReference>
<dbReference type="OrthoDB" id="2182676at2"/>
<proteinExistence type="predicted"/>
<dbReference type="Proteomes" id="UP000199687">
    <property type="component" value="Unassembled WGS sequence"/>
</dbReference>
<evidence type="ECO:0000313" key="3">
    <source>
        <dbReference type="Proteomes" id="UP000199687"/>
    </source>
</evidence>
<dbReference type="EMBL" id="FOGL01000005">
    <property type="protein sequence ID" value="SER49293.1"/>
    <property type="molecule type" value="Genomic_DNA"/>
</dbReference>
<feature type="transmembrane region" description="Helical" evidence="1">
    <location>
        <begin position="104"/>
        <end position="132"/>
    </location>
</feature>